<dbReference type="InterPro" id="IPR035985">
    <property type="entry name" value="Ubiquitin-activating_enz"/>
</dbReference>
<dbReference type="PANTHER" id="PTHR10953">
    <property type="entry name" value="UBIQUITIN-ACTIVATING ENZYME E1"/>
    <property type="match status" value="1"/>
</dbReference>
<dbReference type="Gene3D" id="3.40.50.720">
    <property type="entry name" value="NAD(P)-binding Rossmann-like Domain"/>
    <property type="match status" value="1"/>
</dbReference>
<proteinExistence type="inferred from homology"/>
<reference evidence="9 10" key="1">
    <citation type="submission" date="2019-04" db="EMBL/GenBank/DDBJ databases">
        <authorList>
            <person name="Li Y."/>
            <person name="Wang J."/>
        </authorList>
    </citation>
    <scope>NUCLEOTIDE SEQUENCE [LARGE SCALE GENOMIC DNA]</scope>
    <source>
        <strain evidence="9 10">DSM 14668</strain>
    </source>
</reference>
<dbReference type="InterPro" id="IPR045886">
    <property type="entry name" value="ThiF/MoeB/HesA"/>
</dbReference>
<dbReference type="OrthoDB" id="9804286at2"/>
<sequence length="374" mass="38639">MAEEQDRAALPRDLAEAHVSGLSERFARHALVPGFRQDRLAAATVVIAGVGALGNVVAQALALAGVGKLVLCDPDVVAASNLSRAPLFRPADVGRPKALAAKDTLAALAPETVVEARPAALVSGVGLAELRDASLVVGCLDSRAARMSLAGRAGLVRARWIDAATSAWGGEVRPFLDPDGPCYACALSPEERAKSDVPWSCMDPRRPAELGSSAPVAGLVGAWASALAARVIMGEAAATDAVVIDVLRGAAEPLRMQRAPDCPLHAPIGEATRIPLGSDATVGALRAALGPGARPLAWSPLLQRLECPRGDHAEEAWGMPSTRGCPRCGTLMRARTTLLFESAPEGAVLSDLGVAPREILAVLGRVGITYVELS</sequence>
<dbReference type="Proteomes" id="UP000309215">
    <property type="component" value="Unassembled WGS sequence"/>
</dbReference>
<evidence type="ECO:0000256" key="5">
    <source>
        <dbReference type="ARBA" id="ARBA00022786"/>
    </source>
</evidence>
<keyword evidence="6" id="KW-0862">Zinc</keyword>
<accession>A0A4U1J7M2</accession>
<name>A0A4U1J7M2_9BACT</name>
<keyword evidence="5" id="KW-0833">Ubl conjugation pathway</keyword>
<dbReference type="GO" id="GO:0005829">
    <property type="term" value="C:cytosol"/>
    <property type="evidence" value="ECO:0007669"/>
    <property type="project" value="TreeGrafter"/>
</dbReference>
<evidence type="ECO:0000259" key="8">
    <source>
        <dbReference type="Pfam" id="PF00899"/>
    </source>
</evidence>
<dbReference type="GO" id="GO:0005524">
    <property type="term" value="F:ATP binding"/>
    <property type="evidence" value="ECO:0007669"/>
    <property type="project" value="UniProtKB-KW"/>
</dbReference>
<gene>
    <name evidence="9" type="ORF">E8A74_27135</name>
</gene>
<dbReference type="EMBL" id="SSMQ01000031">
    <property type="protein sequence ID" value="TKD03188.1"/>
    <property type="molecule type" value="Genomic_DNA"/>
</dbReference>
<evidence type="ECO:0000256" key="7">
    <source>
        <dbReference type="ARBA" id="ARBA00022840"/>
    </source>
</evidence>
<evidence type="ECO:0000313" key="10">
    <source>
        <dbReference type="Proteomes" id="UP000309215"/>
    </source>
</evidence>
<dbReference type="Pfam" id="PF00899">
    <property type="entry name" value="ThiF"/>
    <property type="match status" value="1"/>
</dbReference>
<comment type="similarity">
    <text evidence="1">Belongs to the ubiquitin-activating E1 family. UBA5 subfamily.</text>
</comment>
<evidence type="ECO:0000256" key="1">
    <source>
        <dbReference type="ARBA" id="ARBA00005339"/>
    </source>
</evidence>
<dbReference type="GO" id="GO:0016779">
    <property type="term" value="F:nucleotidyltransferase activity"/>
    <property type="evidence" value="ECO:0007669"/>
    <property type="project" value="UniProtKB-KW"/>
</dbReference>
<dbReference type="GO" id="GO:0071566">
    <property type="term" value="F:UFM1 activating enzyme activity"/>
    <property type="evidence" value="ECO:0007669"/>
    <property type="project" value="TreeGrafter"/>
</dbReference>
<keyword evidence="4" id="KW-0547">Nucleotide-binding</keyword>
<dbReference type="AlphaFoldDB" id="A0A4U1J7M2"/>
<comment type="caution">
    <text evidence="9">The sequence shown here is derived from an EMBL/GenBank/DDBJ whole genome shotgun (WGS) entry which is preliminary data.</text>
</comment>
<keyword evidence="9" id="KW-0548">Nucleotidyltransferase</keyword>
<dbReference type="InterPro" id="IPR000594">
    <property type="entry name" value="ThiF_NAD_FAD-bd"/>
</dbReference>
<evidence type="ECO:0000256" key="6">
    <source>
        <dbReference type="ARBA" id="ARBA00022833"/>
    </source>
</evidence>
<dbReference type="GO" id="GO:0071569">
    <property type="term" value="P:protein ufmylation"/>
    <property type="evidence" value="ECO:0007669"/>
    <property type="project" value="TreeGrafter"/>
</dbReference>
<evidence type="ECO:0000256" key="3">
    <source>
        <dbReference type="ARBA" id="ARBA00022723"/>
    </source>
</evidence>
<organism evidence="9 10">
    <name type="scientific">Polyangium fumosum</name>
    <dbReference type="NCBI Taxonomy" id="889272"/>
    <lineage>
        <taxon>Bacteria</taxon>
        <taxon>Pseudomonadati</taxon>
        <taxon>Myxococcota</taxon>
        <taxon>Polyangia</taxon>
        <taxon>Polyangiales</taxon>
        <taxon>Polyangiaceae</taxon>
        <taxon>Polyangium</taxon>
    </lineage>
</organism>
<dbReference type="GO" id="GO:0046872">
    <property type="term" value="F:metal ion binding"/>
    <property type="evidence" value="ECO:0007669"/>
    <property type="project" value="UniProtKB-KW"/>
</dbReference>
<keyword evidence="7" id="KW-0067">ATP-binding</keyword>
<dbReference type="SUPFAM" id="SSF69572">
    <property type="entry name" value="Activating enzymes of the ubiquitin-like proteins"/>
    <property type="match status" value="1"/>
</dbReference>
<protein>
    <recommendedName>
        <fullName evidence="2">Ubiquitin-like modifier-activating enzyme 5</fullName>
    </recommendedName>
</protein>
<feature type="domain" description="THIF-type NAD/FAD binding fold" evidence="8">
    <location>
        <begin position="36"/>
        <end position="263"/>
    </location>
</feature>
<keyword evidence="10" id="KW-1185">Reference proteome</keyword>
<dbReference type="PANTHER" id="PTHR10953:SF9">
    <property type="entry name" value="UBIQUITIN-LIKE MODIFIER-ACTIVATING ENZYME 5"/>
    <property type="match status" value="1"/>
</dbReference>
<evidence type="ECO:0000256" key="2">
    <source>
        <dbReference type="ARBA" id="ARBA00016279"/>
    </source>
</evidence>
<keyword evidence="3" id="KW-0479">Metal-binding</keyword>
<evidence type="ECO:0000313" key="9">
    <source>
        <dbReference type="EMBL" id="TKD03188.1"/>
    </source>
</evidence>
<evidence type="ECO:0000256" key="4">
    <source>
        <dbReference type="ARBA" id="ARBA00022741"/>
    </source>
</evidence>
<keyword evidence="9" id="KW-0808">Transferase</keyword>